<evidence type="ECO:0000256" key="1">
    <source>
        <dbReference type="SAM" id="Phobius"/>
    </source>
</evidence>
<dbReference type="STRING" id="619805.SAMN05660477_00272"/>
<reference evidence="2 3" key="1">
    <citation type="submission" date="2017-02" db="EMBL/GenBank/DDBJ databases">
        <authorList>
            <person name="Peterson S.W."/>
        </authorList>
    </citation>
    <scope>NUCLEOTIDE SEQUENCE [LARGE SCALE GENOMIC DNA]</scope>
    <source>
        <strain evidence="2 3">DSM 22323</strain>
    </source>
</reference>
<sequence length="113" mass="12333">MRLIINLLITAVSAFLLSKILSGVHFQDFTSTIIFAVVLGILNMLVRPILAILSLPITILTLGLFSLVINAVMILLCDHFMDSMTVDGFGWAFIFSILLSIVTAVFGALFSKD</sequence>
<dbReference type="InterPro" id="IPR007165">
    <property type="entry name" value="Phage_holin_4_2"/>
</dbReference>
<keyword evidence="1" id="KW-0812">Transmembrane</keyword>
<proteinExistence type="predicted"/>
<feature type="transmembrane region" description="Helical" evidence="1">
    <location>
        <begin position="32"/>
        <end position="50"/>
    </location>
</feature>
<keyword evidence="1" id="KW-0472">Membrane</keyword>
<dbReference type="PANTHER" id="PTHR37309:SF1">
    <property type="entry name" value="SLR0284 PROTEIN"/>
    <property type="match status" value="1"/>
</dbReference>
<dbReference type="Proteomes" id="UP000191112">
    <property type="component" value="Unassembled WGS sequence"/>
</dbReference>
<keyword evidence="1" id="KW-1133">Transmembrane helix</keyword>
<gene>
    <name evidence="2" type="ORF">SAMN05660477_00272</name>
</gene>
<organism evidence="2 3">
    <name type="scientific">Soonwooa buanensis</name>
    <dbReference type="NCBI Taxonomy" id="619805"/>
    <lineage>
        <taxon>Bacteria</taxon>
        <taxon>Pseudomonadati</taxon>
        <taxon>Bacteroidota</taxon>
        <taxon>Flavobacteriia</taxon>
        <taxon>Flavobacteriales</taxon>
        <taxon>Weeksellaceae</taxon>
        <taxon>Chryseobacterium group</taxon>
        <taxon>Soonwooa</taxon>
    </lineage>
</organism>
<keyword evidence="3" id="KW-1185">Reference proteome</keyword>
<evidence type="ECO:0000313" key="2">
    <source>
        <dbReference type="EMBL" id="SKB62062.1"/>
    </source>
</evidence>
<evidence type="ECO:0000313" key="3">
    <source>
        <dbReference type="Proteomes" id="UP000191112"/>
    </source>
</evidence>
<dbReference type="PANTHER" id="PTHR37309">
    <property type="entry name" value="SLR0284 PROTEIN"/>
    <property type="match status" value="1"/>
</dbReference>
<name>A0A1T5CRG1_9FLAO</name>
<dbReference type="OrthoDB" id="6402664at2"/>
<feature type="transmembrane region" description="Helical" evidence="1">
    <location>
        <begin position="57"/>
        <end position="76"/>
    </location>
</feature>
<dbReference type="Pfam" id="PF04020">
    <property type="entry name" value="Phage_holin_4_2"/>
    <property type="match status" value="1"/>
</dbReference>
<accession>A0A1T5CRG1</accession>
<dbReference type="AlphaFoldDB" id="A0A1T5CRG1"/>
<dbReference type="RefSeq" id="WP_079665575.1">
    <property type="nucleotide sequence ID" value="NZ_FUYZ01000001.1"/>
</dbReference>
<protein>
    <submittedName>
        <fullName evidence="2">Putative membrane protein</fullName>
    </submittedName>
</protein>
<feature type="transmembrane region" description="Helical" evidence="1">
    <location>
        <begin position="88"/>
        <end position="110"/>
    </location>
</feature>
<dbReference type="EMBL" id="FUYZ01000001">
    <property type="protein sequence ID" value="SKB62062.1"/>
    <property type="molecule type" value="Genomic_DNA"/>
</dbReference>